<dbReference type="GO" id="GO:0005759">
    <property type="term" value="C:mitochondrial matrix"/>
    <property type="evidence" value="ECO:0007669"/>
    <property type="project" value="TreeGrafter"/>
</dbReference>
<dbReference type="Gene3D" id="1.10.10.850">
    <property type="match status" value="1"/>
</dbReference>
<evidence type="ECO:0000313" key="8">
    <source>
        <dbReference type="Proteomes" id="UP001050691"/>
    </source>
</evidence>
<evidence type="ECO:0000256" key="1">
    <source>
        <dbReference type="ARBA" id="ARBA00005704"/>
    </source>
</evidence>
<gene>
    <name evidence="7" type="ORF">Clacol_004163</name>
</gene>
<comment type="caution">
    <text evidence="7">The sequence shown here is derived from an EMBL/GenBank/DDBJ whole genome shotgun (WGS) entry which is preliminary data.</text>
</comment>
<dbReference type="GO" id="GO:0019629">
    <property type="term" value="P:propionate catabolic process, 2-methylcitrate cycle"/>
    <property type="evidence" value="ECO:0007669"/>
    <property type="project" value="TreeGrafter"/>
</dbReference>
<feature type="binding site" evidence="5">
    <location>
        <position position="475"/>
    </location>
    <ligand>
        <name>substrate</name>
    </ligand>
</feature>
<dbReference type="PANTHER" id="PTHR21631:SF13">
    <property type="entry name" value="MITOCHONDRIAL 2-METHYLISOCITRATE LYASE ICL2"/>
    <property type="match status" value="1"/>
</dbReference>
<protein>
    <recommendedName>
        <fullName evidence="3">Isocitrate lyase</fullName>
    </recommendedName>
</protein>
<comment type="cofactor">
    <cofactor evidence="6">
        <name>Mg(2+)</name>
        <dbReference type="ChEBI" id="CHEBI:18420"/>
    </cofactor>
    <text evidence="6">Can also use Mn(2+) ion.</text>
</comment>
<evidence type="ECO:0000256" key="6">
    <source>
        <dbReference type="PIRSR" id="PIRSR001362-3"/>
    </source>
</evidence>
<dbReference type="Pfam" id="PF00463">
    <property type="entry name" value="ICL"/>
    <property type="match status" value="1"/>
</dbReference>
<dbReference type="SUPFAM" id="SSF51621">
    <property type="entry name" value="Phosphoenolpyruvate/pyruvate domain"/>
    <property type="match status" value="1"/>
</dbReference>
<evidence type="ECO:0000256" key="3">
    <source>
        <dbReference type="PIRNR" id="PIRNR001362"/>
    </source>
</evidence>
<evidence type="ECO:0000256" key="4">
    <source>
        <dbReference type="PIRSR" id="PIRSR001362-1"/>
    </source>
</evidence>
<dbReference type="GO" id="GO:0046421">
    <property type="term" value="F:methylisocitrate lyase activity"/>
    <property type="evidence" value="ECO:0007669"/>
    <property type="project" value="TreeGrafter"/>
</dbReference>
<dbReference type="CDD" id="cd00377">
    <property type="entry name" value="ICL_PEPM"/>
    <property type="match status" value="1"/>
</dbReference>
<dbReference type="InterPro" id="IPR015813">
    <property type="entry name" value="Pyrv/PenolPyrv_kinase-like_dom"/>
</dbReference>
<dbReference type="AlphaFoldDB" id="A0AAV5AB47"/>
<dbReference type="FunFam" id="1.10.10.850:FF:000001">
    <property type="entry name" value="Isocitrate lyase"/>
    <property type="match status" value="1"/>
</dbReference>
<keyword evidence="2 3" id="KW-0456">Lyase</keyword>
<keyword evidence="6" id="KW-0479">Metal-binding</keyword>
<dbReference type="Proteomes" id="UP001050691">
    <property type="component" value="Unassembled WGS sequence"/>
</dbReference>
<dbReference type="Gene3D" id="3.20.20.60">
    <property type="entry name" value="Phosphoenolpyruvate-binding domains"/>
    <property type="match status" value="1"/>
</dbReference>
<evidence type="ECO:0000313" key="7">
    <source>
        <dbReference type="EMBL" id="GJJ09939.1"/>
    </source>
</evidence>
<name>A0AAV5AB47_9AGAM</name>
<sequence>MLSLRASSRIHGLTLPHRLHLLRSMSSSVQLPIKPLSVDEEADDFNERVQELNAWFNSSRFKGIKRPYTASSVVSKQGSYKPLPLPSTPLAEKLFRMLQEAEKDGKPLHTIGVIDPIQMTQMAERQEVVYISGWACSSTLVHGSNDVGPDLADYPYTTVPNQVHRIFRAQQLHDRKHYDERFSMPLEKRKNLKYIDYLRPILADGDTGHGGLSAVMKITKLFAESCGHQGGKVVVPTNTHISRLVASRFQLDILQSPCFIVARTDADSARLISSNIDPADHEFILGTTIAGRGLAELLAEAEIRGASGDELDAIEAEWMEKHQLVTFDQAVQKEIDVAGKGATAWDEYKKAVDGKSNSEARLVAREILGKDVFWDWDIPRTKEGFYHTTGGNEAVIKRLLAFAPYADMLWYETNTPTVEAATRIARLVREKFPGKQFVYNLSPSFNWAKHGFNDETLKTFIWDIAKEGYAIQLISLGGLHNTAVATASLSKKFETEGMLAYVNEVQQRERDIGCDVLTHQKWWVVSSSPFLVLRSGANYVDRIITTVQSGNSSTAAGGKDSTEHTF</sequence>
<feature type="binding site" evidence="5">
    <location>
        <position position="263"/>
    </location>
    <ligand>
        <name>substrate</name>
    </ligand>
</feature>
<dbReference type="EMBL" id="BPWL01000004">
    <property type="protein sequence ID" value="GJJ09939.1"/>
    <property type="molecule type" value="Genomic_DNA"/>
</dbReference>
<dbReference type="PIRSF" id="PIRSF001362">
    <property type="entry name" value="Isocit_lyase"/>
    <property type="match status" value="1"/>
</dbReference>
<dbReference type="InterPro" id="IPR006254">
    <property type="entry name" value="Isocitrate_lyase"/>
</dbReference>
<evidence type="ECO:0000256" key="5">
    <source>
        <dbReference type="PIRSR" id="PIRSR001362-2"/>
    </source>
</evidence>
<organism evidence="7 8">
    <name type="scientific">Clathrus columnatus</name>
    <dbReference type="NCBI Taxonomy" id="1419009"/>
    <lineage>
        <taxon>Eukaryota</taxon>
        <taxon>Fungi</taxon>
        <taxon>Dikarya</taxon>
        <taxon>Basidiomycota</taxon>
        <taxon>Agaricomycotina</taxon>
        <taxon>Agaricomycetes</taxon>
        <taxon>Phallomycetidae</taxon>
        <taxon>Phallales</taxon>
        <taxon>Clathraceae</taxon>
        <taxon>Clathrus</taxon>
    </lineage>
</organism>
<keyword evidence="8" id="KW-1185">Reference proteome</keyword>
<proteinExistence type="inferred from homology"/>
<feature type="binding site" evidence="5">
    <location>
        <begin position="132"/>
        <end position="134"/>
    </location>
    <ligand>
        <name>substrate</name>
    </ligand>
</feature>
<accession>A0AAV5AB47</accession>
<keyword evidence="6" id="KW-0460">Magnesium</keyword>
<dbReference type="InterPro" id="IPR040442">
    <property type="entry name" value="Pyrv_kinase-like_dom_sf"/>
</dbReference>
<dbReference type="GO" id="GO:0046872">
    <property type="term" value="F:metal ion binding"/>
    <property type="evidence" value="ECO:0007669"/>
    <property type="project" value="UniProtKB-KW"/>
</dbReference>
<feature type="binding site" evidence="5">
    <location>
        <begin position="440"/>
        <end position="444"/>
    </location>
    <ligand>
        <name>substrate</name>
    </ligand>
</feature>
<comment type="similarity">
    <text evidence="1 3">Belongs to the isocitrate lyase/PEP mutase superfamily. Isocitrate lyase family.</text>
</comment>
<dbReference type="NCBIfam" id="TIGR01346">
    <property type="entry name" value="isocit_lyase"/>
    <property type="match status" value="1"/>
</dbReference>
<evidence type="ECO:0000256" key="2">
    <source>
        <dbReference type="ARBA" id="ARBA00023239"/>
    </source>
</evidence>
<feature type="active site" description="Proton acceptor" evidence="4">
    <location>
        <position position="226"/>
    </location>
</feature>
<dbReference type="InterPro" id="IPR039556">
    <property type="entry name" value="ICL/PEPM"/>
</dbReference>
<dbReference type="PANTHER" id="PTHR21631">
    <property type="entry name" value="ISOCITRATE LYASE/MALATE SYNTHASE"/>
    <property type="match status" value="1"/>
</dbReference>
<reference evidence="7" key="1">
    <citation type="submission" date="2021-10" db="EMBL/GenBank/DDBJ databases">
        <title>De novo Genome Assembly of Clathrus columnatus (Basidiomycota, Fungi) Using Illumina and Nanopore Sequence Data.</title>
        <authorList>
            <person name="Ogiso-Tanaka E."/>
            <person name="Itagaki H."/>
            <person name="Hosoya T."/>
            <person name="Hosaka K."/>
        </authorList>
    </citation>
    <scope>NUCLEOTIDE SEQUENCE</scope>
    <source>
        <strain evidence="7">MO-923</strain>
    </source>
</reference>
<feature type="binding site" evidence="5">
    <location>
        <begin position="227"/>
        <end position="228"/>
    </location>
    <ligand>
        <name>substrate</name>
    </ligand>
</feature>
<feature type="binding site" evidence="6">
    <location>
        <position position="204"/>
    </location>
    <ligand>
        <name>Mg(2+)</name>
        <dbReference type="ChEBI" id="CHEBI:18420"/>
    </ligand>
</feature>
<dbReference type="GO" id="GO:0004451">
    <property type="term" value="F:isocitrate lyase activity"/>
    <property type="evidence" value="ECO:0007669"/>
    <property type="project" value="InterPro"/>
</dbReference>